<feature type="compositionally biased region" description="Polar residues" evidence="1">
    <location>
        <begin position="177"/>
        <end position="187"/>
    </location>
</feature>
<feature type="region of interest" description="Disordered" evidence="1">
    <location>
        <begin position="177"/>
        <end position="209"/>
    </location>
</feature>
<evidence type="ECO:0000256" key="1">
    <source>
        <dbReference type="SAM" id="MobiDB-lite"/>
    </source>
</evidence>
<dbReference type="Proteomes" id="UP000664534">
    <property type="component" value="Unassembled WGS sequence"/>
</dbReference>
<evidence type="ECO:0000313" key="2">
    <source>
        <dbReference type="EMBL" id="CAF9919262.1"/>
    </source>
</evidence>
<dbReference type="PANTHER" id="PTHR14614:SF156">
    <property type="entry name" value="PROTEIN-LYSINE N-METHYLTRANSFERASE EFM2"/>
    <property type="match status" value="1"/>
</dbReference>
<name>A0A8H3FAU9_9LECA</name>
<dbReference type="SUPFAM" id="SSF53335">
    <property type="entry name" value="S-adenosyl-L-methionine-dependent methyltransferases"/>
    <property type="match status" value="1"/>
</dbReference>
<dbReference type="Pfam" id="PF10294">
    <property type="entry name" value="Methyltransf_16"/>
    <property type="match status" value="1"/>
</dbReference>
<dbReference type="AlphaFoldDB" id="A0A8H3FAU9"/>
<organism evidence="2 3">
    <name type="scientific">Imshaugia aleurites</name>
    <dbReference type="NCBI Taxonomy" id="172621"/>
    <lineage>
        <taxon>Eukaryota</taxon>
        <taxon>Fungi</taxon>
        <taxon>Dikarya</taxon>
        <taxon>Ascomycota</taxon>
        <taxon>Pezizomycotina</taxon>
        <taxon>Lecanoromycetes</taxon>
        <taxon>OSLEUM clade</taxon>
        <taxon>Lecanoromycetidae</taxon>
        <taxon>Lecanorales</taxon>
        <taxon>Lecanorineae</taxon>
        <taxon>Parmeliaceae</taxon>
        <taxon>Imshaugia</taxon>
    </lineage>
</organism>
<dbReference type="Gene3D" id="3.40.50.150">
    <property type="entry name" value="Vaccinia Virus protein VP39"/>
    <property type="match status" value="1"/>
</dbReference>
<gene>
    <name evidence="2" type="ORF">IMSHALPRED_004567</name>
</gene>
<dbReference type="GO" id="GO:0005829">
    <property type="term" value="C:cytosol"/>
    <property type="evidence" value="ECO:0007669"/>
    <property type="project" value="TreeGrafter"/>
</dbReference>
<evidence type="ECO:0000313" key="3">
    <source>
        <dbReference type="Proteomes" id="UP000664534"/>
    </source>
</evidence>
<sequence length="391" mass="42496">MEHANAGFDPSVSAKDQDAGPLHASPSSSVLDLPQLYNKPSAQPLLYAMALLAVAPSSWALEDRKAKPGPISEEGVPSYLTRIISSPLAWIPSDIAKEEIWEAASKRLAERSGRTAMPSVSRTFKIPIDGHDCSNTIDIKLHEPSLTGDNLGHKTWVASYLLAKRLPTLLPRLFPSITPSSTNHNPTQSSPNTPQSHHPPTPSHPHILELGAGTGLVGLAASALFQTTTHLTDLPSILPNLTHNIAQNAPLTATSTVTAGPLDWSDPPSYLPPTTTNTNHPESNSKSKSKYNLILAADSLYAPEHPSCIVDVMKALLFKDEQRSARVLVELPFRSAGEPEPAHEELRKRMREAGFVLLLEGEEVGFDDWEEMRGEGGQLEVRCWWGVWGRG</sequence>
<proteinExistence type="predicted"/>
<feature type="region of interest" description="Disordered" evidence="1">
    <location>
        <begin position="1"/>
        <end position="27"/>
    </location>
</feature>
<feature type="compositionally biased region" description="Polar residues" evidence="1">
    <location>
        <begin position="272"/>
        <end position="286"/>
    </location>
</feature>
<protein>
    <submittedName>
        <fullName evidence="2">Uncharacterized protein</fullName>
    </submittedName>
</protein>
<dbReference type="OrthoDB" id="433955at2759"/>
<dbReference type="InterPro" id="IPR019410">
    <property type="entry name" value="Methyltransf_16"/>
</dbReference>
<feature type="region of interest" description="Disordered" evidence="1">
    <location>
        <begin position="257"/>
        <end position="288"/>
    </location>
</feature>
<comment type="caution">
    <text evidence="2">The sequence shown here is derived from an EMBL/GenBank/DDBJ whole genome shotgun (WGS) entry which is preliminary data.</text>
</comment>
<dbReference type="EMBL" id="CAJPDT010000022">
    <property type="protein sequence ID" value="CAF9919262.1"/>
    <property type="molecule type" value="Genomic_DNA"/>
</dbReference>
<reference evidence="2" key="1">
    <citation type="submission" date="2021-03" db="EMBL/GenBank/DDBJ databases">
        <authorList>
            <person name="Tagirdzhanova G."/>
        </authorList>
    </citation>
    <scope>NUCLEOTIDE SEQUENCE</scope>
</reference>
<dbReference type="GO" id="GO:0008757">
    <property type="term" value="F:S-adenosylmethionine-dependent methyltransferase activity"/>
    <property type="evidence" value="ECO:0007669"/>
    <property type="project" value="UniProtKB-ARBA"/>
</dbReference>
<keyword evidence="3" id="KW-1185">Reference proteome</keyword>
<accession>A0A8H3FAU9</accession>
<dbReference type="PANTHER" id="PTHR14614">
    <property type="entry name" value="HEPATOCELLULAR CARCINOMA-ASSOCIATED ANTIGEN"/>
    <property type="match status" value="1"/>
</dbReference>
<dbReference type="InterPro" id="IPR029063">
    <property type="entry name" value="SAM-dependent_MTases_sf"/>
</dbReference>